<evidence type="ECO:0000313" key="3">
    <source>
        <dbReference type="Proteomes" id="UP000295560"/>
    </source>
</evidence>
<comment type="caution">
    <text evidence="2">The sequence shown here is derived from an EMBL/GenBank/DDBJ whole genome shotgun (WGS) entry which is preliminary data.</text>
</comment>
<keyword evidence="1" id="KW-0812">Transmembrane</keyword>
<feature type="transmembrane region" description="Helical" evidence="1">
    <location>
        <begin position="104"/>
        <end position="122"/>
    </location>
</feature>
<dbReference type="EMBL" id="SMFZ01000002">
    <property type="protein sequence ID" value="TCK21788.1"/>
    <property type="molecule type" value="Genomic_DNA"/>
</dbReference>
<evidence type="ECO:0000256" key="1">
    <source>
        <dbReference type="SAM" id="Phobius"/>
    </source>
</evidence>
<feature type="transmembrane region" description="Helical" evidence="1">
    <location>
        <begin position="21"/>
        <end position="42"/>
    </location>
</feature>
<accession>A0A4R1HIY0</accession>
<keyword evidence="1" id="KW-0472">Membrane</keyword>
<protein>
    <submittedName>
        <fullName evidence="2">Uncharacterized protein</fullName>
    </submittedName>
</protein>
<keyword evidence="1" id="KW-1133">Transmembrane helix</keyword>
<evidence type="ECO:0000313" key="2">
    <source>
        <dbReference type="EMBL" id="TCK21788.1"/>
    </source>
</evidence>
<organism evidence="2 3">
    <name type="scientific">Pseudonocardia endophytica</name>
    <dbReference type="NCBI Taxonomy" id="401976"/>
    <lineage>
        <taxon>Bacteria</taxon>
        <taxon>Bacillati</taxon>
        <taxon>Actinomycetota</taxon>
        <taxon>Actinomycetes</taxon>
        <taxon>Pseudonocardiales</taxon>
        <taxon>Pseudonocardiaceae</taxon>
        <taxon>Pseudonocardia</taxon>
    </lineage>
</organism>
<keyword evidence="3" id="KW-1185">Reference proteome</keyword>
<reference evidence="2 3" key="1">
    <citation type="submission" date="2019-03" db="EMBL/GenBank/DDBJ databases">
        <title>Sequencing the genomes of 1000 actinobacteria strains.</title>
        <authorList>
            <person name="Klenk H.-P."/>
        </authorList>
    </citation>
    <scope>NUCLEOTIDE SEQUENCE [LARGE SCALE GENOMIC DNA]</scope>
    <source>
        <strain evidence="2 3">DSM 44969</strain>
    </source>
</reference>
<gene>
    <name evidence="2" type="ORF">EV378_5779</name>
</gene>
<dbReference type="OrthoDB" id="4628611at2"/>
<dbReference type="AlphaFoldDB" id="A0A4R1HIY0"/>
<dbReference type="Proteomes" id="UP000295560">
    <property type="component" value="Unassembled WGS sequence"/>
</dbReference>
<sequence>MSAPSERKAPYEPPRQSLRGQLLDAAVILVLIFATLFVTTYLTGDESEDATGTSQVRSVSQLPVTPGEKAQYQKMIDTGTADLPTIAAGVEANQPDPHKYDIDWLALVGTAVLLAVYLGFVYRVSFREYREVIEERFGPRSRSDEEVSG</sequence>
<name>A0A4R1HIY0_PSEEN</name>
<dbReference type="RefSeq" id="WP_132430492.1">
    <property type="nucleotide sequence ID" value="NZ_SMFZ01000002.1"/>
</dbReference>
<proteinExistence type="predicted"/>